<keyword evidence="4 6" id="KW-0689">Ribosomal protein</keyword>
<dbReference type="GO" id="GO:0006412">
    <property type="term" value="P:translation"/>
    <property type="evidence" value="ECO:0007669"/>
    <property type="project" value="UniProtKB-UniRule"/>
</dbReference>
<dbReference type="NCBIfam" id="NF003698">
    <property type="entry name" value="PRK05309.1"/>
    <property type="match status" value="1"/>
</dbReference>
<dbReference type="AlphaFoldDB" id="A0A1G2LCF0"/>
<evidence type="ECO:0000256" key="4">
    <source>
        <dbReference type="ARBA" id="ARBA00022980"/>
    </source>
</evidence>
<dbReference type="Proteomes" id="UP000176705">
    <property type="component" value="Unassembled WGS sequence"/>
</dbReference>
<evidence type="ECO:0000256" key="6">
    <source>
        <dbReference type="HAMAP-Rule" id="MF_01310"/>
    </source>
</evidence>
<dbReference type="NCBIfam" id="TIGR03632">
    <property type="entry name" value="uS11_bact"/>
    <property type="match status" value="1"/>
</dbReference>
<dbReference type="Gene3D" id="3.30.420.80">
    <property type="entry name" value="Ribosomal protein S11"/>
    <property type="match status" value="1"/>
</dbReference>
<dbReference type="PIRSF" id="PIRSF002131">
    <property type="entry name" value="Ribosomal_S11"/>
    <property type="match status" value="1"/>
</dbReference>
<dbReference type="GO" id="GO:1990904">
    <property type="term" value="C:ribonucleoprotein complex"/>
    <property type="evidence" value="ECO:0007669"/>
    <property type="project" value="UniProtKB-KW"/>
</dbReference>
<proteinExistence type="inferred from homology"/>
<reference evidence="7 8" key="1">
    <citation type="journal article" date="2016" name="Nat. Commun.">
        <title>Thousands of microbial genomes shed light on interconnected biogeochemical processes in an aquifer system.</title>
        <authorList>
            <person name="Anantharaman K."/>
            <person name="Brown C.T."/>
            <person name="Hug L.A."/>
            <person name="Sharon I."/>
            <person name="Castelle C.J."/>
            <person name="Probst A.J."/>
            <person name="Thomas B.C."/>
            <person name="Singh A."/>
            <person name="Wilkins M.J."/>
            <person name="Karaoz U."/>
            <person name="Brodie E.L."/>
            <person name="Williams K.H."/>
            <person name="Hubbard S.S."/>
            <person name="Banfield J.F."/>
        </authorList>
    </citation>
    <scope>NUCLEOTIDE SEQUENCE [LARGE SCALE GENOMIC DNA]</scope>
</reference>
<dbReference type="InterPro" id="IPR001971">
    <property type="entry name" value="Ribosomal_uS11"/>
</dbReference>
<comment type="similarity">
    <text evidence="1 6">Belongs to the universal ribosomal protein uS11 family.</text>
</comment>
<evidence type="ECO:0000256" key="3">
    <source>
        <dbReference type="ARBA" id="ARBA00022884"/>
    </source>
</evidence>
<dbReference type="GO" id="GO:0003735">
    <property type="term" value="F:structural constituent of ribosome"/>
    <property type="evidence" value="ECO:0007669"/>
    <property type="project" value="InterPro"/>
</dbReference>
<comment type="function">
    <text evidence="6">Located on the platform of the 30S subunit, it bridges several disparate RNA helices of the 16S rRNA. Forms part of the Shine-Dalgarno cleft in the 70S ribosome.</text>
</comment>
<dbReference type="GO" id="GO:0005840">
    <property type="term" value="C:ribosome"/>
    <property type="evidence" value="ECO:0007669"/>
    <property type="project" value="UniProtKB-KW"/>
</dbReference>
<dbReference type="Pfam" id="PF00411">
    <property type="entry name" value="Ribosomal_S11"/>
    <property type="match status" value="1"/>
</dbReference>
<dbReference type="PANTHER" id="PTHR11759">
    <property type="entry name" value="40S RIBOSOMAL PROTEIN S14/30S RIBOSOMAL PROTEIN S11"/>
    <property type="match status" value="1"/>
</dbReference>
<dbReference type="InterPro" id="IPR019981">
    <property type="entry name" value="Ribosomal_uS11_bac-type"/>
</dbReference>
<dbReference type="STRING" id="1802280.A3B37_04055"/>
<comment type="subunit">
    <text evidence="6">Part of the 30S ribosomal subunit. Interacts with proteins S7 and S18. Binds to IF-3.</text>
</comment>
<evidence type="ECO:0000313" key="8">
    <source>
        <dbReference type="Proteomes" id="UP000176705"/>
    </source>
</evidence>
<evidence type="ECO:0000256" key="1">
    <source>
        <dbReference type="ARBA" id="ARBA00006194"/>
    </source>
</evidence>
<keyword evidence="2 6" id="KW-0699">rRNA-binding</keyword>
<keyword evidence="3 6" id="KW-0694">RNA-binding</keyword>
<sequence>MVAKRTEALSGAGRAGVHRGIVHILASYNNTIITLTDARGAVLAWSSAGTMGFKGTKKATPFAAARVAESVVEKAKRAGGEDVMVLVKGVGSGRESAIRALANRGMNVTFIKDITPIPHNGPRPRKVRRV</sequence>
<accession>A0A1G2LCF0</accession>
<dbReference type="InterPro" id="IPR036967">
    <property type="entry name" value="Ribosomal_uS11_sf"/>
</dbReference>
<organism evidence="7 8">
    <name type="scientific">Candidatus Sungbacteria bacterium RIFCSPLOWO2_01_FULL_59_16</name>
    <dbReference type="NCBI Taxonomy" id="1802280"/>
    <lineage>
        <taxon>Bacteria</taxon>
        <taxon>Candidatus Sungiibacteriota</taxon>
    </lineage>
</organism>
<dbReference type="EMBL" id="MHQS01000004">
    <property type="protein sequence ID" value="OHA09313.1"/>
    <property type="molecule type" value="Genomic_DNA"/>
</dbReference>
<evidence type="ECO:0000256" key="5">
    <source>
        <dbReference type="ARBA" id="ARBA00023274"/>
    </source>
</evidence>
<protein>
    <recommendedName>
        <fullName evidence="6">Small ribosomal subunit protein uS11</fullName>
    </recommendedName>
</protein>
<name>A0A1G2LCF0_9BACT</name>
<dbReference type="SUPFAM" id="SSF53137">
    <property type="entry name" value="Translational machinery components"/>
    <property type="match status" value="1"/>
</dbReference>
<dbReference type="HAMAP" id="MF_01310">
    <property type="entry name" value="Ribosomal_uS11"/>
    <property type="match status" value="1"/>
</dbReference>
<dbReference type="GO" id="GO:0019843">
    <property type="term" value="F:rRNA binding"/>
    <property type="evidence" value="ECO:0007669"/>
    <property type="project" value="UniProtKB-UniRule"/>
</dbReference>
<keyword evidence="5 6" id="KW-0687">Ribonucleoprotein</keyword>
<evidence type="ECO:0000256" key="2">
    <source>
        <dbReference type="ARBA" id="ARBA00022730"/>
    </source>
</evidence>
<gene>
    <name evidence="6" type="primary">rpsK</name>
    <name evidence="7" type="ORF">A3B37_04055</name>
</gene>
<comment type="caution">
    <text evidence="7">The sequence shown here is derived from an EMBL/GenBank/DDBJ whole genome shotgun (WGS) entry which is preliminary data.</text>
</comment>
<evidence type="ECO:0000313" key="7">
    <source>
        <dbReference type="EMBL" id="OHA09313.1"/>
    </source>
</evidence>